<evidence type="ECO:0000256" key="8">
    <source>
        <dbReference type="SAM" id="MobiDB-lite"/>
    </source>
</evidence>
<evidence type="ECO:0000256" key="7">
    <source>
        <dbReference type="ARBA" id="ARBA00023265"/>
    </source>
</evidence>
<evidence type="ECO:0000256" key="6">
    <source>
        <dbReference type="ARBA" id="ARBA00023136"/>
    </source>
</evidence>
<evidence type="ECO:0000256" key="5">
    <source>
        <dbReference type="ARBA" id="ARBA00022989"/>
    </source>
</evidence>
<dbReference type="AlphaFoldDB" id="A0A6A6NHZ7"/>
<dbReference type="Pfam" id="PF03094">
    <property type="entry name" value="Mlo"/>
    <property type="match status" value="3"/>
</dbReference>
<accession>A0A6A6NHZ7</accession>
<keyword evidence="3 9" id="KW-0812">Transmembrane</keyword>
<comment type="subcellular location">
    <subcellularLocation>
        <location evidence="1">Membrane</location>
        <topology evidence="1">Multi-pass membrane protein</topology>
    </subcellularLocation>
</comment>
<feature type="transmembrane region" description="Helical" evidence="9">
    <location>
        <begin position="91"/>
        <end position="111"/>
    </location>
</feature>
<evidence type="ECO:0000313" key="10">
    <source>
        <dbReference type="EMBL" id="KAF2324804.1"/>
    </source>
</evidence>
<comment type="similarity">
    <text evidence="2">Belongs to the MLO family.</text>
</comment>
<keyword evidence="11" id="KW-1185">Reference proteome</keyword>
<dbReference type="InterPro" id="IPR004326">
    <property type="entry name" value="Mlo"/>
</dbReference>
<dbReference type="PANTHER" id="PTHR31942">
    <property type="entry name" value="MLO-LIKE PROTEIN 1"/>
    <property type="match status" value="1"/>
</dbReference>
<reference evidence="10 11" key="1">
    <citation type="journal article" date="2020" name="Mol. Plant">
        <title>The Chromosome-Based Rubber Tree Genome Provides New Insights into Spurge Genome Evolution and Rubber Biosynthesis.</title>
        <authorList>
            <person name="Liu J."/>
            <person name="Shi C."/>
            <person name="Shi C.C."/>
            <person name="Li W."/>
            <person name="Zhang Q.J."/>
            <person name="Zhang Y."/>
            <person name="Li K."/>
            <person name="Lu H.F."/>
            <person name="Shi C."/>
            <person name="Zhu S.T."/>
            <person name="Xiao Z.Y."/>
            <person name="Nan H."/>
            <person name="Yue Y."/>
            <person name="Zhu X.G."/>
            <person name="Wu Y."/>
            <person name="Hong X.N."/>
            <person name="Fan G.Y."/>
            <person name="Tong Y."/>
            <person name="Zhang D."/>
            <person name="Mao C.L."/>
            <person name="Liu Y.L."/>
            <person name="Hao S.J."/>
            <person name="Liu W.Q."/>
            <person name="Lv M.Q."/>
            <person name="Zhang H.B."/>
            <person name="Liu Y."/>
            <person name="Hu-Tang G.R."/>
            <person name="Wang J.P."/>
            <person name="Wang J.H."/>
            <person name="Sun Y.H."/>
            <person name="Ni S.B."/>
            <person name="Chen W.B."/>
            <person name="Zhang X.C."/>
            <person name="Jiao Y.N."/>
            <person name="Eichler E.E."/>
            <person name="Li G.H."/>
            <person name="Liu X."/>
            <person name="Gao L.Z."/>
        </authorList>
    </citation>
    <scope>NUCLEOTIDE SEQUENCE [LARGE SCALE GENOMIC DNA]</scope>
    <source>
        <strain evidence="11">cv. GT1</strain>
        <tissue evidence="10">Leaf</tissue>
    </source>
</reference>
<comment type="caution">
    <text evidence="10">The sequence shown here is derived from an EMBL/GenBank/DDBJ whole genome shotgun (WGS) entry which is preliminary data.</text>
</comment>
<evidence type="ECO:0000256" key="9">
    <source>
        <dbReference type="SAM" id="Phobius"/>
    </source>
</evidence>
<feature type="region of interest" description="Disordered" evidence="8">
    <location>
        <begin position="208"/>
        <end position="282"/>
    </location>
</feature>
<evidence type="ECO:0000256" key="2">
    <source>
        <dbReference type="ARBA" id="ARBA00006574"/>
    </source>
</evidence>
<evidence type="ECO:0000256" key="1">
    <source>
        <dbReference type="ARBA" id="ARBA00004141"/>
    </source>
</evidence>
<feature type="transmembrane region" description="Helical" evidence="9">
    <location>
        <begin position="17"/>
        <end position="34"/>
    </location>
</feature>
<evidence type="ECO:0000313" key="11">
    <source>
        <dbReference type="Proteomes" id="UP000467840"/>
    </source>
</evidence>
<evidence type="ECO:0000256" key="3">
    <source>
        <dbReference type="ARBA" id="ARBA00022692"/>
    </source>
</evidence>
<dbReference type="Proteomes" id="UP000467840">
    <property type="component" value="Chromosome 5"/>
</dbReference>
<sequence>MAGGEAPGARELDQTPTWAVSAVCAAIVMISIILEKVLHWTGEVCFFRQFFRSVSKADYLTMRHGFVSVHLAPGSKFNFQKYIKRSLEDDFKVVVGISPLLWASVVLFLLFNVHGWEAMFWLSVLPLFNAFELTYFLWIWYEFGLKSCFHENLTVNYIRVALGIGAQFLCSYITLPLYALVTQMGSTMKRSIFDEQTSKALKQWHKKAAKKKHDGKPEHIATRTLGGSPGDSPPPARLGAQPGDHKMPDVEADQTANIMATVDITGDQQHPNKPYVQRDLLS</sequence>
<dbReference type="EMBL" id="JAAGAX010000001">
    <property type="protein sequence ID" value="KAF2324804.1"/>
    <property type="molecule type" value="Genomic_DNA"/>
</dbReference>
<dbReference type="PANTHER" id="PTHR31942:SF53">
    <property type="entry name" value="MLO-LIKE PROTEIN 5-RELATED"/>
    <property type="match status" value="1"/>
</dbReference>
<evidence type="ECO:0008006" key="12">
    <source>
        <dbReference type="Google" id="ProtNLM"/>
    </source>
</evidence>
<organism evidence="10 11">
    <name type="scientific">Hevea brasiliensis</name>
    <name type="common">Para rubber tree</name>
    <name type="synonym">Siphonia brasiliensis</name>
    <dbReference type="NCBI Taxonomy" id="3981"/>
    <lineage>
        <taxon>Eukaryota</taxon>
        <taxon>Viridiplantae</taxon>
        <taxon>Streptophyta</taxon>
        <taxon>Embryophyta</taxon>
        <taxon>Tracheophyta</taxon>
        <taxon>Spermatophyta</taxon>
        <taxon>Magnoliopsida</taxon>
        <taxon>eudicotyledons</taxon>
        <taxon>Gunneridae</taxon>
        <taxon>Pentapetalae</taxon>
        <taxon>rosids</taxon>
        <taxon>fabids</taxon>
        <taxon>Malpighiales</taxon>
        <taxon>Euphorbiaceae</taxon>
        <taxon>Crotonoideae</taxon>
        <taxon>Micrandreae</taxon>
        <taxon>Hevea</taxon>
    </lineage>
</organism>
<feature type="transmembrane region" description="Helical" evidence="9">
    <location>
        <begin position="160"/>
        <end position="181"/>
    </location>
</feature>
<keyword evidence="5 9" id="KW-1133">Transmembrane helix</keyword>
<gene>
    <name evidence="10" type="ORF">GH714_017195</name>
</gene>
<feature type="transmembrane region" description="Helical" evidence="9">
    <location>
        <begin position="118"/>
        <end position="140"/>
    </location>
</feature>
<evidence type="ECO:0000256" key="4">
    <source>
        <dbReference type="ARBA" id="ARBA00022821"/>
    </source>
</evidence>
<name>A0A6A6NHZ7_HEVBR</name>
<proteinExistence type="inferred from homology"/>
<keyword evidence="6 9" id="KW-0472">Membrane</keyword>
<dbReference type="GO" id="GO:0016020">
    <property type="term" value="C:membrane"/>
    <property type="evidence" value="ECO:0007669"/>
    <property type="project" value="UniProtKB-SubCell"/>
</dbReference>
<dbReference type="GO" id="GO:0006952">
    <property type="term" value="P:defense response"/>
    <property type="evidence" value="ECO:0007669"/>
    <property type="project" value="UniProtKB-KW"/>
</dbReference>
<keyword evidence="7" id="KW-0568">Pathogenesis-related protein</keyword>
<protein>
    <recommendedName>
        <fullName evidence="12">MLO-like protein</fullName>
    </recommendedName>
</protein>
<keyword evidence="4" id="KW-0611">Plant defense</keyword>